<dbReference type="Gene3D" id="3.20.10.10">
    <property type="entry name" value="D-amino Acid Aminotransferase, subunit A, domain 2"/>
    <property type="match status" value="1"/>
</dbReference>
<keyword evidence="3" id="KW-0663">Pyridoxal phosphate</keyword>
<organism evidence="4 5">
    <name type="scientific">Feifania hominis</name>
    <dbReference type="NCBI Taxonomy" id="2763660"/>
    <lineage>
        <taxon>Bacteria</taxon>
        <taxon>Bacillati</taxon>
        <taxon>Bacillota</taxon>
        <taxon>Clostridia</taxon>
        <taxon>Eubacteriales</taxon>
        <taxon>Feifaniaceae</taxon>
        <taxon>Feifania</taxon>
    </lineage>
</organism>
<evidence type="ECO:0000313" key="4">
    <source>
        <dbReference type="EMBL" id="MBC8536947.1"/>
    </source>
</evidence>
<keyword evidence="4" id="KW-0032">Aminotransferase</keyword>
<dbReference type="FunFam" id="3.20.10.10:FF:000002">
    <property type="entry name" value="D-alanine aminotransferase"/>
    <property type="match status" value="1"/>
</dbReference>
<dbReference type="InterPro" id="IPR036038">
    <property type="entry name" value="Aminotransferase-like"/>
</dbReference>
<comment type="similarity">
    <text evidence="2">Belongs to the class-IV pyridoxal-phosphate-dependent aminotransferase family.</text>
</comment>
<dbReference type="RefSeq" id="WP_249301025.1">
    <property type="nucleotide sequence ID" value="NZ_JACRSP010000004.1"/>
</dbReference>
<dbReference type="GO" id="GO:0008652">
    <property type="term" value="P:amino acid biosynthetic process"/>
    <property type="evidence" value="ECO:0007669"/>
    <property type="project" value="UniProtKB-ARBA"/>
</dbReference>
<proteinExistence type="inferred from homology"/>
<dbReference type="PANTHER" id="PTHR42743">
    <property type="entry name" value="AMINO-ACID AMINOTRANSFERASE"/>
    <property type="match status" value="1"/>
</dbReference>
<dbReference type="InterPro" id="IPR001544">
    <property type="entry name" value="Aminotrans_IV"/>
</dbReference>
<comment type="cofactor">
    <cofactor evidence="1">
        <name>pyridoxal 5'-phosphate</name>
        <dbReference type="ChEBI" id="CHEBI:597326"/>
    </cofactor>
</comment>
<dbReference type="Gene3D" id="3.30.470.10">
    <property type="match status" value="1"/>
</dbReference>
<dbReference type="InterPro" id="IPR043131">
    <property type="entry name" value="BCAT-like_N"/>
</dbReference>
<protein>
    <submittedName>
        <fullName evidence="4">Aminotransferase class IV</fullName>
    </submittedName>
</protein>
<dbReference type="GO" id="GO:0046394">
    <property type="term" value="P:carboxylic acid biosynthetic process"/>
    <property type="evidence" value="ECO:0007669"/>
    <property type="project" value="UniProtKB-ARBA"/>
</dbReference>
<reference evidence="4" key="1">
    <citation type="submission" date="2020-08" db="EMBL/GenBank/DDBJ databases">
        <title>Genome public.</title>
        <authorList>
            <person name="Liu C."/>
            <person name="Sun Q."/>
        </authorList>
    </citation>
    <scope>NUCLEOTIDE SEQUENCE</scope>
    <source>
        <strain evidence="4">BX7</strain>
    </source>
</reference>
<evidence type="ECO:0000313" key="5">
    <source>
        <dbReference type="Proteomes" id="UP000620366"/>
    </source>
</evidence>
<dbReference type="InterPro" id="IPR050571">
    <property type="entry name" value="Class-IV_PLP-Dep_Aminotrnsfr"/>
</dbReference>
<evidence type="ECO:0000256" key="2">
    <source>
        <dbReference type="ARBA" id="ARBA00009320"/>
    </source>
</evidence>
<sequence length="279" mass="31266">MQDLGYYNGEYGPIDQMKVPMLDRALYFGDGVYEVTYTRNHRLFALDEHIDRFYNSAGLLQIKLPHTKEQMKKLLEEMVRKVDDDRLFVYWQASRGAGAREHTFPEQGEACILMMIRPGRLKDLGEKVGLITLPDTRFLHCNIKTINLIPSVMAAQRAKEAGCFEAVLHRDGRVTECAHSNVSILRDGVFVTAPTDHLILPGIARAHLIRACKGLGIPVDETPFTVDELMRADEVIVSSSSVLCLGADRIDGKPVGGRAAQLLAALQKTVLDEFERETR</sequence>
<comment type="caution">
    <text evidence="4">The sequence shown here is derived from an EMBL/GenBank/DDBJ whole genome shotgun (WGS) entry which is preliminary data.</text>
</comment>
<dbReference type="GO" id="GO:0005829">
    <property type="term" value="C:cytosol"/>
    <property type="evidence" value="ECO:0007669"/>
    <property type="project" value="TreeGrafter"/>
</dbReference>
<dbReference type="SUPFAM" id="SSF56752">
    <property type="entry name" value="D-aminoacid aminotransferase-like PLP-dependent enzymes"/>
    <property type="match status" value="1"/>
</dbReference>
<name>A0A926DFM3_9FIRM</name>
<dbReference type="GO" id="GO:0008483">
    <property type="term" value="F:transaminase activity"/>
    <property type="evidence" value="ECO:0007669"/>
    <property type="project" value="UniProtKB-KW"/>
</dbReference>
<dbReference type="Pfam" id="PF01063">
    <property type="entry name" value="Aminotran_4"/>
    <property type="match status" value="1"/>
</dbReference>
<accession>A0A926DFM3</accession>
<dbReference type="InterPro" id="IPR043132">
    <property type="entry name" value="BCAT-like_C"/>
</dbReference>
<evidence type="ECO:0000256" key="3">
    <source>
        <dbReference type="ARBA" id="ARBA00022898"/>
    </source>
</evidence>
<dbReference type="AlphaFoldDB" id="A0A926DFM3"/>
<dbReference type="EMBL" id="JACRSP010000004">
    <property type="protein sequence ID" value="MBC8536947.1"/>
    <property type="molecule type" value="Genomic_DNA"/>
</dbReference>
<gene>
    <name evidence="4" type="ORF">H8695_09635</name>
</gene>
<keyword evidence="4" id="KW-0808">Transferase</keyword>
<dbReference type="Proteomes" id="UP000620366">
    <property type="component" value="Unassembled WGS sequence"/>
</dbReference>
<dbReference type="PANTHER" id="PTHR42743:SF10">
    <property type="entry name" value="D-ALANINE AMINOTRANSFERASE"/>
    <property type="match status" value="1"/>
</dbReference>
<keyword evidence="5" id="KW-1185">Reference proteome</keyword>
<evidence type="ECO:0000256" key="1">
    <source>
        <dbReference type="ARBA" id="ARBA00001933"/>
    </source>
</evidence>